<dbReference type="Gene3D" id="3.40.390.10">
    <property type="entry name" value="Collagenase (Catalytic Domain)"/>
    <property type="match status" value="1"/>
</dbReference>
<dbReference type="Proteomes" id="UP000678393">
    <property type="component" value="Unassembled WGS sequence"/>
</dbReference>
<keyword evidence="2" id="KW-1185">Reference proteome</keyword>
<dbReference type="GO" id="GO:0007219">
    <property type="term" value="P:Notch signaling pathway"/>
    <property type="evidence" value="ECO:0007669"/>
    <property type="project" value="TreeGrafter"/>
</dbReference>
<accession>A0A8S3ZD37</accession>
<comment type="caution">
    <text evidence="1">The sequence shown here is derived from an EMBL/GenBank/DDBJ whole genome shotgun (WGS) entry which is preliminary data.</text>
</comment>
<name>A0A8S3ZD37_9EUPU</name>
<dbReference type="PANTHER" id="PTHR45702:SF6">
    <property type="entry name" value="DISINTEGRIN AND METALLOPROTEINASE DOMAIN-CONTAINING PROTEIN 17"/>
    <property type="match status" value="1"/>
</dbReference>
<protein>
    <submittedName>
        <fullName evidence="1">Uncharacterized protein</fullName>
    </submittedName>
</protein>
<reference evidence="1" key="1">
    <citation type="submission" date="2021-04" db="EMBL/GenBank/DDBJ databases">
        <authorList>
            <consortium name="Molecular Ecology Group"/>
        </authorList>
    </citation>
    <scope>NUCLEOTIDE SEQUENCE</scope>
</reference>
<dbReference type="InterPro" id="IPR024079">
    <property type="entry name" value="MetalloPept_cat_dom_sf"/>
</dbReference>
<sequence length="201" mass="22629">VKARKNQDKISFKKSDGATRGKRSFENKVCVLNLVGDFTLYMGVCKGSFASCVALMFASVNFMDNIYTTSKFVDSHRTYLGIGFRVGEISLYRAYSEQPSDFNYTNLTHFNYNTKWTASDRLASFGMYLSILTYKKRFCAHHLFTNYPHPGQILGIAYTRTLCYPGIDKPGFPKINVAISSATDNKAGPITTLQMNLVFAH</sequence>
<dbReference type="InterPro" id="IPR051489">
    <property type="entry name" value="ADAM_Metalloproteinase"/>
</dbReference>
<dbReference type="GO" id="GO:0006509">
    <property type="term" value="P:membrane protein ectodomain proteolysis"/>
    <property type="evidence" value="ECO:0007669"/>
    <property type="project" value="TreeGrafter"/>
</dbReference>
<gene>
    <name evidence="1" type="ORF">CUNI_LOCUS10490</name>
</gene>
<dbReference type="GO" id="GO:0005886">
    <property type="term" value="C:plasma membrane"/>
    <property type="evidence" value="ECO:0007669"/>
    <property type="project" value="TreeGrafter"/>
</dbReference>
<evidence type="ECO:0000313" key="1">
    <source>
        <dbReference type="EMBL" id="CAG5124932.1"/>
    </source>
</evidence>
<proteinExistence type="predicted"/>
<evidence type="ECO:0000313" key="2">
    <source>
        <dbReference type="Proteomes" id="UP000678393"/>
    </source>
</evidence>
<dbReference type="AlphaFoldDB" id="A0A8S3ZD37"/>
<organism evidence="1 2">
    <name type="scientific">Candidula unifasciata</name>
    <dbReference type="NCBI Taxonomy" id="100452"/>
    <lineage>
        <taxon>Eukaryota</taxon>
        <taxon>Metazoa</taxon>
        <taxon>Spiralia</taxon>
        <taxon>Lophotrochozoa</taxon>
        <taxon>Mollusca</taxon>
        <taxon>Gastropoda</taxon>
        <taxon>Heterobranchia</taxon>
        <taxon>Euthyneura</taxon>
        <taxon>Panpulmonata</taxon>
        <taxon>Eupulmonata</taxon>
        <taxon>Stylommatophora</taxon>
        <taxon>Helicina</taxon>
        <taxon>Helicoidea</taxon>
        <taxon>Geomitridae</taxon>
        <taxon>Candidula</taxon>
    </lineage>
</organism>
<dbReference type="GO" id="GO:0004222">
    <property type="term" value="F:metalloendopeptidase activity"/>
    <property type="evidence" value="ECO:0007669"/>
    <property type="project" value="TreeGrafter"/>
</dbReference>
<dbReference type="EMBL" id="CAJHNH020001913">
    <property type="protein sequence ID" value="CAG5124932.1"/>
    <property type="molecule type" value="Genomic_DNA"/>
</dbReference>
<dbReference type="SUPFAM" id="SSF55486">
    <property type="entry name" value="Metalloproteases ('zincins'), catalytic domain"/>
    <property type="match status" value="1"/>
</dbReference>
<dbReference type="PANTHER" id="PTHR45702">
    <property type="entry name" value="ADAM10/ADAM17 METALLOPEPTIDASE FAMILY MEMBER"/>
    <property type="match status" value="1"/>
</dbReference>
<feature type="non-terminal residue" evidence="1">
    <location>
        <position position="1"/>
    </location>
</feature>
<feature type="non-terminal residue" evidence="1">
    <location>
        <position position="201"/>
    </location>
</feature>